<sequence length="424" mass="48762">MSLPPQTNVPTFFQYLGIPTSWLHKRPKLPSRNWLIFLSFTFSTCGLYTYDRRKCKEIRQSYINKVQHLSEEPLSSTAFSRKVTPILVAAAVDYDIVKGKRHGSLAELIAEKTKSDRRINLDLDPPPVSEALGIPGHSREEERKRFLEGGIIIIGRHTFKEFMNGLKRGWTEPLDIVDKEASLSTELENDGVFDDDDDLGFSSEDSKQNRSALLLPPTSIYHSPPSLKTTTTGPLDPRLKEIPDQIPPYPPILLVHFRNLVGFKYIPLMIWEFFNRRRDVQRGAEAAYRLITGSTRPLRGPSEADGEQTSPESDLSFDIDVENFYKSTSLPSDIEKARKSYYETLRQKIKTARELAHHEREPTKDERNFPPPTEVELRAQRIEKELKWRSDVAGWQIINPDSPVDWDPRFTETLSVYNEYVSEK</sequence>
<keyword evidence="4" id="KW-0813">Transport</keyword>
<evidence type="ECO:0000256" key="11">
    <source>
        <dbReference type="ARBA" id="ARBA00023136"/>
    </source>
</evidence>
<keyword evidence="11" id="KW-0472">Membrane</keyword>
<evidence type="ECO:0000313" key="13">
    <source>
        <dbReference type="EMBL" id="GJJ12342.1"/>
    </source>
</evidence>
<keyword evidence="10" id="KW-0496">Mitochondrion</keyword>
<evidence type="ECO:0000256" key="4">
    <source>
        <dbReference type="ARBA" id="ARBA00022448"/>
    </source>
</evidence>
<protein>
    <recommendedName>
        <fullName evidence="3">Mitochondrial import inner membrane translocase subunit TIM54</fullName>
    </recommendedName>
</protein>
<evidence type="ECO:0000256" key="2">
    <source>
        <dbReference type="ARBA" id="ARBA00006355"/>
    </source>
</evidence>
<keyword evidence="14" id="KW-1185">Reference proteome</keyword>
<evidence type="ECO:0000313" key="14">
    <source>
        <dbReference type="Proteomes" id="UP001050691"/>
    </source>
</evidence>
<evidence type="ECO:0000256" key="7">
    <source>
        <dbReference type="ARBA" id="ARBA00022927"/>
    </source>
</evidence>
<accession>A0AAV5AFA7</accession>
<keyword evidence="7" id="KW-0653">Protein transport</keyword>
<evidence type="ECO:0000256" key="6">
    <source>
        <dbReference type="ARBA" id="ARBA00022792"/>
    </source>
</evidence>
<feature type="region of interest" description="Disordered" evidence="12">
    <location>
        <begin position="187"/>
        <end position="242"/>
    </location>
</feature>
<evidence type="ECO:0000256" key="3">
    <source>
        <dbReference type="ARBA" id="ARBA00020796"/>
    </source>
</evidence>
<name>A0AAV5AFA7_9AGAM</name>
<evidence type="ECO:0000256" key="12">
    <source>
        <dbReference type="SAM" id="MobiDB-lite"/>
    </source>
</evidence>
<evidence type="ECO:0000256" key="8">
    <source>
        <dbReference type="ARBA" id="ARBA00022989"/>
    </source>
</evidence>
<feature type="region of interest" description="Disordered" evidence="12">
    <location>
        <begin position="295"/>
        <end position="314"/>
    </location>
</feature>
<keyword evidence="6" id="KW-0999">Mitochondrion inner membrane</keyword>
<reference evidence="13" key="1">
    <citation type="submission" date="2021-10" db="EMBL/GenBank/DDBJ databases">
        <title>De novo Genome Assembly of Clathrus columnatus (Basidiomycota, Fungi) Using Illumina and Nanopore Sequence Data.</title>
        <authorList>
            <person name="Ogiso-Tanaka E."/>
            <person name="Itagaki H."/>
            <person name="Hosoya T."/>
            <person name="Hosaka K."/>
        </authorList>
    </citation>
    <scope>NUCLEOTIDE SEQUENCE</scope>
    <source>
        <strain evidence="13">MO-923</strain>
    </source>
</reference>
<dbReference type="EMBL" id="BPWL01000007">
    <property type="protein sequence ID" value="GJJ12342.1"/>
    <property type="molecule type" value="Genomic_DNA"/>
</dbReference>
<dbReference type="InterPro" id="IPR021056">
    <property type="entry name" value="Mt_import_IM_translocase_Tim54"/>
</dbReference>
<feature type="compositionally biased region" description="Acidic residues" evidence="12">
    <location>
        <begin position="187"/>
        <end position="199"/>
    </location>
</feature>
<dbReference type="AlphaFoldDB" id="A0AAV5AFA7"/>
<dbReference type="Proteomes" id="UP001050691">
    <property type="component" value="Unassembled WGS sequence"/>
</dbReference>
<evidence type="ECO:0000256" key="9">
    <source>
        <dbReference type="ARBA" id="ARBA00023010"/>
    </source>
</evidence>
<keyword evidence="5" id="KW-0812">Transmembrane</keyword>
<evidence type="ECO:0000256" key="5">
    <source>
        <dbReference type="ARBA" id="ARBA00022692"/>
    </source>
</evidence>
<dbReference type="GO" id="GO:0005743">
    <property type="term" value="C:mitochondrial inner membrane"/>
    <property type="evidence" value="ECO:0007669"/>
    <property type="project" value="UniProtKB-SubCell"/>
</dbReference>
<comment type="subcellular location">
    <subcellularLocation>
        <location evidence="1">Mitochondrion inner membrane</location>
        <topology evidence="1">Single-pass membrane protein</topology>
    </subcellularLocation>
</comment>
<gene>
    <name evidence="13" type="ORF">Clacol_006583</name>
</gene>
<keyword evidence="8" id="KW-1133">Transmembrane helix</keyword>
<comment type="similarity">
    <text evidence="2">Belongs to the TIM54 family.</text>
</comment>
<evidence type="ECO:0000256" key="10">
    <source>
        <dbReference type="ARBA" id="ARBA00023128"/>
    </source>
</evidence>
<comment type="caution">
    <text evidence="13">The sequence shown here is derived from an EMBL/GenBank/DDBJ whole genome shotgun (WGS) entry which is preliminary data.</text>
</comment>
<dbReference type="GO" id="GO:0015031">
    <property type="term" value="P:protein transport"/>
    <property type="evidence" value="ECO:0007669"/>
    <property type="project" value="UniProtKB-KW"/>
</dbReference>
<dbReference type="Pfam" id="PF11711">
    <property type="entry name" value="Tim54"/>
    <property type="match status" value="1"/>
</dbReference>
<evidence type="ECO:0000256" key="1">
    <source>
        <dbReference type="ARBA" id="ARBA00004434"/>
    </source>
</evidence>
<keyword evidence="9" id="KW-0811">Translocation</keyword>
<proteinExistence type="inferred from homology"/>
<organism evidence="13 14">
    <name type="scientific">Clathrus columnatus</name>
    <dbReference type="NCBI Taxonomy" id="1419009"/>
    <lineage>
        <taxon>Eukaryota</taxon>
        <taxon>Fungi</taxon>
        <taxon>Dikarya</taxon>
        <taxon>Basidiomycota</taxon>
        <taxon>Agaricomycotina</taxon>
        <taxon>Agaricomycetes</taxon>
        <taxon>Phallomycetidae</taxon>
        <taxon>Phallales</taxon>
        <taxon>Clathraceae</taxon>
        <taxon>Clathrus</taxon>
    </lineage>
</organism>